<dbReference type="GO" id="GO:0006273">
    <property type="term" value="P:lagging strand elongation"/>
    <property type="evidence" value="ECO:0007669"/>
    <property type="project" value="TreeGrafter"/>
</dbReference>
<dbReference type="AlphaFoldDB" id="A0A7R9ETT5"/>
<dbReference type="InterPro" id="IPR015088">
    <property type="entry name" value="Znf_DNA-dir_DNA_pol_B_alpha"/>
</dbReference>
<sequence>MQHTVQCGGQTDKEVEATVQGCNTCQQGNQEYLSVEKCCNPECSVRPIQYLTSIQNQLNWLICEDPGCTNRTRRVPLHFSRNYPICTQCEKGVMFKEYNESQLYTQLSYFQHIFDLNKVAEKSKTARNTIDGSIRRWMISLPTTPTIICSVKARRTLDAGQAQQRHRACTAQEEVSARHRTLNTVLAEGGHSTGRGFCKALAH</sequence>
<dbReference type="Pfam" id="PF08996">
    <property type="entry name" value="zf-DNA_Pol"/>
    <property type="match status" value="1"/>
</dbReference>
<dbReference type="GO" id="GO:0005658">
    <property type="term" value="C:alpha DNA polymerase:primase complex"/>
    <property type="evidence" value="ECO:0007669"/>
    <property type="project" value="TreeGrafter"/>
</dbReference>
<dbReference type="EMBL" id="OD565271">
    <property type="protein sequence ID" value="CAD7441283.1"/>
    <property type="molecule type" value="Genomic_DNA"/>
</dbReference>
<dbReference type="GO" id="GO:0003697">
    <property type="term" value="F:single-stranded DNA binding"/>
    <property type="evidence" value="ECO:0007669"/>
    <property type="project" value="TreeGrafter"/>
</dbReference>
<accession>A0A7R9ETT5</accession>
<protein>
    <recommendedName>
        <fullName evidence="1">Zinc finger DNA-directed DNA polymerase family B alpha domain-containing protein</fullName>
    </recommendedName>
</protein>
<dbReference type="PANTHER" id="PTHR45861">
    <property type="entry name" value="DNA POLYMERASE ALPHA CATALYTIC SUBUNIT"/>
    <property type="match status" value="1"/>
</dbReference>
<dbReference type="PANTHER" id="PTHR45861:SF1">
    <property type="entry name" value="DNA POLYMERASE ALPHA CATALYTIC SUBUNIT"/>
    <property type="match status" value="1"/>
</dbReference>
<name>A0A7R9ETT5_9NEOP</name>
<dbReference type="SUPFAM" id="SSF90234">
    <property type="entry name" value="Zinc finger domain of DNA polymerase-alpha"/>
    <property type="match status" value="1"/>
</dbReference>
<dbReference type="GO" id="GO:0006272">
    <property type="term" value="P:leading strand elongation"/>
    <property type="evidence" value="ECO:0007669"/>
    <property type="project" value="TreeGrafter"/>
</dbReference>
<organism evidence="2">
    <name type="scientific">Timema bartmani</name>
    <dbReference type="NCBI Taxonomy" id="61472"/>
    <lineage>
        <taxon>Eukaryota</taxon>
        <taxon>Metazoa</taxon>
        <taxon>Ecdysozoa</taxon>
        <taxon>Arthropoda</taxon>
        <taxon>Hexapoda</taxon>
        <taxon>Insecta</taxon>
        <taxon>Pterygota</taxon>
        <taxon>Neoptera</taxon>
        <taxon>Polyneoptera</taxon>
        <taxon>Phasmatodea</taxon>
        <taxon>Timematodea</taxon>
        <taxon>Timematoidea</taxon>
        <taxon>Timematidae</taxon>
        <taxon>Timema</taxon>
    </lineage>
</organism>
<dbReference type="GO" id="GO:1902975">
    <property type="term" value="P:mitotic DNA replication initiation"/>
    <property type="evidence" value="ECO:0007669"/>
    <property type="project" value="TreeGrafter"/>
</dbReference>
<evidence type="ECO:0000313" key="2">
    <source>
        <dbReference type="EMBL" id="CAD7441283.1"/>
    </source>
</evidence>
<evidence type="ECO:0000259" key="1">
    <source>
        <dbReference type="Pfam" id="PF08996"/>
    </source>
</evidence>
<gene>
    <name evidence="2" type="ORF">TBIB3V08_LOCUS3754</name>
</gene>
<dbReference type="GO" id="GO:0003887">
    <property type="term" value="F:DNA-directed DNA polymerase activity"/>
    <property type="evidence" value="ECO:0007669"/>
    <property type="project" value="InterPro"/>
</dbReference>
<dbReference type="GO" id="GO:0003688">
    <property type="term" value="F:DNA replication origin binding"/>
    <property type="evidence" value="ECO:0007669"/>
    <property type="project" value="TreeGrafter"/>
</dbReference>
<feature type="domain" description="Zinc finger DNA-directed DNA polymerase family B alpha" evidence="1">
    <location>
        <begin position="18"/>
        <end position="172"/>
    </location>
</feature>
<dbReference type="GO" id="GO:0003682">
    <property type="term" value="F:chromatin binding"/>
    <property type="evidence" value="ECO:0007669"/>
    <property type="project" value="TreeGrafter"/>
</dbReference>
<reference evidence="2" key="1">
    <citation type="submission" date="2020-11" db="EMBL/GenBank/DDBJ databases">
        <authorList>
            <person name="Tran Van P."/>
        </authorList>
    </citation>
    <scope>NUCLEOTIDE SEQUENCE</scope>
</reference>
<dbReference type="InterPro" id="IPR038256">
    <property type="entry name" value="Pol_alpha_znc_sf"/>
</dbReference>
<dbReference type="Gene3D" id="1.10.3200.20">
    <property type="entry name" value="DNA Polymerase alpha, zinc finger"/>
    <property type="match status" value="1"/>
</dbReference>
<proteinExistence type="predicted"/>